<dbReference type="SFLD" id="SFLDG01067">
    <property type="entry name" value="SPASM/twitch_domain_containing"/>
    <property type="match status" value="1"/>
</dbReference>
<organism evidence="6 7">
    <name type="scientific">Fusobacterium animalis</name>
    <dbReference type="NCBI Taxonomy" id="76859"/>
    <lineage>
        <taxon>Bacteria</taxon>
        <taxon>Fusobacteriati</taxon>
        <taxon>Fusobacteriota</taxon>
        <taxon>Fusobacteriia</taxon>
        <taxon>Fusobacteriales</taxon>
        <taxon>Fusobacteriaceae</taxon>
        <taxon>Fusobacterium</taxon>
    </lineage>
</organism>
<proteinExistence type="predicted"/>
<dbReference type="PANTHER" id="PTHR11228">
    <property type="entry name" value="RADICAL SAM DOMAIN PROTEIN"/>
    <property type="match status" value="1"/>
</dbReference>
<dbReference type="PROSITE" id="PS51918">
    <property type="entry name" value="RADICAL_SAM"/>
    <property type="match status" value="1"/>
</dbReference>
<dbReference type="InterPro" id="IPR013785">
    <property type="entry name" value="Aldolase_TIM"/>
</dbReference>
<feature type="domain" description="Radical SAM core" evidence="5">
    <location>
        <begin position="89"/>
        <end position="297"/>
    </location>
</feature>
<dbReference type="GO" id="GO:0046872">
    <property type="term" value="F:metal ion binding"/>
    <property type="evidence" value="ECO:0007669"/>
    <property type="project" value="UniProtKB-KW"/>
</dbReference>
<reference evidence="6 7" key="1">
    <citation type="submission" date="2017-08" db="EMBL/GenBank/DDBJ databases">
        <title>Analysis of Fusobacterium persistence and antibiotic response in human colorectal.</title>
        <authorList>
            <person name="Bullman S."/>
        </authorList>
    </citation>
    <scope>NUCLEOTIDE SEQUENCE [LARGE SCALE GENOMIC DNA]</scope>
    <source>
        <strain evidence="6 7">P2_CP</strain>
    </source>
</reference>
<dbReference type="InterPro" id="IPR058240">
    <property type="entry name" value="rSAM_sf"/>
</dbReference>
<keyword evidence="3" id="KW-0408">Iron</keyword>
<evidence type="ECO:0000313" key="7">
    <source>
        <dbReference type="Proteomes" id="UP000230719"/>
    </source>
</evidence>
<dbReference type="NCBIfam" id="TIGR04085">
    <property type="entry name" value="rSAM_more_4Fe4S"/>
    <property type="match status" value="1"/>
</dbReference>
<dbReference type="SFLD" id="SFLDS00029">
    <property type="entry name" value="Radical_SAM"/>
    <property type="match status" value="1"/>
</dbReference>
<evidence type="ECO:0000259" key="5">
    <source>
        <dbReference type="PROSITE" id="PS51918"/>
    </source>
</evidence>
<name>A0A2G9FIE9_9FUSO</name>
<dbReference type="InterPro" id="IPR050377">
    <property type="entry name" value="Radical_SAM_PqqE_MftC-like"/>
</dbReference>
<dbReference type="InterPro" id="IPR007197">
    <property type="entry name" value="rSAM"/>
</dbReference>
<evidence type="ECO:0000256" key="4">
    <source>
        <dbReference type="ARBA" id="ARBA00023014"/>
    </source>
</evidence>
<dbReference type="Pfam" id="PF04055">
    <property type="entry name" value="Radical_SAM"/>
    <property type="match status" value="1"/>
</dbReference>
<sequence>MCQDNFLEIDGTKTYTLRNFFIEKYNSKYIVIKKNKWIILNNDFQKEIFNLLSESKTIEDIFKDYEEEDILNVLTQIEAKKFEIEEMNEEKTKGAYIYLTNECNLNCPHCYMNSGKKNENELTTEEIRKLLLALSEKMYTHVTFTGGEVFLKKEFDSILEFSKGLGLKNIILTNGTLATKKKISELAPFIDEVQVSIDGYDEKTNAEIRGKGNFNLAKQAIEAFLENGVKTVIAITPQYENLSKNLEGYKKFSKELLNEFHKNFKIKFSLELLDGRDFKADIDKNKKYNFQLSQLIDEIYPNEKINNFALNYENGGYIINCGYGELTFSSNGDIYMCSLIEKIDKINNLRNINFDLLEIENISKKIKDNTSSLNIKPCKNCSLKYICGGGCRIKYLSSLETIKILNSEELIRKKCTVETKNYFYKLMIESNEYLFN</sequence>
<dbReference type="PANTHER" id="PTHR11228:SF7">
    <property type="entry name" value="PQQA PEPTIDE CYCLASE"/>
    <property type="match status" value="1"/>
</dbReference>
<comment type="caution">
    <text evidence="6">The sequence shown here is derived from an EMBL/GenBank/DDBJ whole genome shotgun (WGS) entry which is preliminary data.</text>
</comment>
<dbReference type="Gene3D" id="3.20.20.70">
    <property type="entry name" value="Aldolase class I"/>
    <property type="match status" value="1"/>
</dbReference>
<keyword evidence="2" id="KW-0479">Metal-binding</keyword>
<keyword evidence="1" id="KW-0949">S-adenosyl-L-methionine</keyword>
<dbReference type="EMBL" id="NPND01000006">
    <property type="protein sequence ID" value="PIM92900.1"/>
    <property type="molecule type" value="Genomic_DNA"/>
</dbReference>
<evidence type="ECO:0000313" key="6">
    <source>
        <dbReference type="EMBL" id="PIM92900.1"/>
    </source>
</evidence>
<dbReference type="CDD" id="cd01335">
    <property type="entry name" value="Radical_SAM"/>
    <property type="match status" value="1"/>
</dbReference>
<dbReference type="RefSeq" id="WP_158410975.1">
    <property type="nucleotide sequence ID" value="NZ_NPND01000006.1"/>
</dbReference>
<dbReference type="SUPFAM" id="SSF102114">
    <property type="entry name" value="Radical SAM enzymes"/>
    <property type="match status" value="1"/>
</dbReference>
<keyword evidence="4" id="KW-0411">Iron-sulfur</keyword>
<dbReference type="Proteomes" id="UP000230719">
    <property type="component" value="Unassembled WGS sequence"/>
</dbReference>
<dbReference type="GO" id="GO:0051536">
    <property type="term" value="F:iron-sulfur cluster binding"/>
    <property type="evidence" value="ECO:0007669"/>
    <property type="project" value="UniProtKB-KW"/>
</dbReference>
<gene>
    <name evidence="6" type="ORF">CI114_02835</name>
</gene>
<dbReference type="GO" id="GO:0003824">
    <property type="term" value="F:catalytic activity"/>
    <property type="evidence" value="ECO:0007669"/>
    <property type="project" value="InterPro"/>
</dbReference>
<dbReference type="AlphaFoldDB" id="A0A2G9FIE9"/>
<accession>A0A2G9FIE9</accession>
<evidence type="ECO:0000256" key="2">
    <source>
        <dbReference type="ARBA" id="ARBA00022723"/>
    </source>
</evidence>
<protein>
    <recommendedName>
        <fullName evidence="5">Radical SAM core domain-containing protein</fullName>
    </recommendedName>
</protein>
<evidence type="ECO:0000256" key="1">
    <source>
        <dbReference type="ARBA" id="ARBA00022691"/>
    </source>
</evidence>
<evidence type="ECO:0000256" key="3">
    <source>
        <dbReference type="ARBA" id="ARBA00023004"/>
    </source>
</evidence>
<dbReference type="InterPro" id="IPR023885">
    <property type="entry name" value="4Fe4S-binding_SPASM_dom"/>
</dbReference>